<keyword evidence="2" id="KW-1185">Reference proteome</keyword>
<organism evidence="2 3">
    <name type="scientific">Meloidogyne incognita</name>
    <name type="common">Southern root-knot nematode worm</name>
    <name type="synonym">Oxyuris incognita</name>
    <dbReference type="NCBI Taxonomy" id="6306"/>
    <lineage>
        <taxon>Eukaryota</taxon>
        <taxon>Metazoa</taxon>
        <taxon>Ecdysozoa</taxon>
        <taxon>Nematoda</taxon>
        <taxon>Chromadorea</taxon>
        <taxon>Rhabditida</taxon>
        <taxon>Tylenchina</taxon>
        <taxon>Tylenchomorpha</taxon>
        <taxon>Tylenchoidea</taxon>
        <taxon>Meloidogynidae</taxon>
        <taxon>Meloidogyninae</taxon>
        <taxon>Meloidogyne</taxon>
        <taxon>Meloidogyne incognita group</taxon>
    </lineage>
</organism>
<feature type="region of interest" description="Disordered" evidence="1">
    <location>
        <begin position="1"/>
        <end position="36"/>
    </location>
</feature>
<name>A0A914MQV2_MELIC</name>
<dbReference type="Proteomes" id="UP000887563">
    <property type="component" value="Unplaced"/>
</dbReference>
<protein>
    <submittedName>
        <fullName evidence="3">Candidate secreted effector</fullName>
    </submittedName>
</protein>
<feature type="compositionally biased region" description="Pro residues" evidence="1">
    <location>
        <begin position="1"/>
        <end position="13"/>
    </location>
</feature>
<evidence type="ECO:0000313" key="3">
    <source>
        <dbReference type="WBParaSite" id="Minc3s02444g30070"/>
    </source>
</evidence>
<dbReference type="AlphaFoldDB" id="A0A914MQV2"/>
<accession>A0A914MQV2</accession>
<reference evidence="3" key="1">
    <citation type="submission" date="2022-11" db="UniProtKB">
        <authorList>
            <consortium name="WormBaseParasite"/>
        </authorList>
    </citation>
    <scope>IDENTIFICATION</scope>
</reference>
<evidence type="ECO:0000256" key="1">
    <source>
        <dbReference type="SAM" id="MobiDB-lite"/>
    </source>
</evidence>
<sequence>MPSSCSPPQPPIPGSLFFLENTNNNNNNNLPIPSNSETLDPLQNLQQMPGRLDERCACQYPPTPI</sequence>
<evidence type="ECO:0000313" key="2">
    <source>
        <dbReference type="Proteomes" id="UP000887563"/>
    </source>
</evidence>
<dbReference type="WBParaSite" id="Minc3s02444g30070">
    <property type="protein sequence ID" value="Minc3s02444g30070"/>
    <property type="gene ID" value="Minc3s02444g30070"/>
</dbReference>
<proteinExistence type="predicted"/>